<dbReference type="OrthoDB" id="7390129at2"/>
<organism evidence="2 3">
    <name type="scientific">Pontixanthobacter luteolus</name>
    <dbReference type="NCBI Taxonomy" id="295089"/>
    <lineage>
        <taxon>Bacteria</taxon>
        <taxon>Pseudomonadati</taxon>
        <taxon>Pseudomonadota</taxon>
        <taxon>Alphaproteobacteria</taxon>
        <taxon>Sphingomonadales</taxon>
        <taxon>Erythrobacteraceae</taxon>
        <taxon>Pontixanthobacter</taxon>
    </lineage>
</organism>
<dbReference type="RefSeq" id="WP_160730085.1">
    <property type="nucleotide sequence ID" value="NZ_WTYP01000001.1"/>
</dbReference>
<reference evidence="2 3" key="1">
    <citation type="submission" date="2019-12" db="EMBL/GenBank/DDBJ databases">
        <title>Genomic-based taxomic classification of the family Erythrobacteraceae.</title>
        <authorList>
            <person name="Xu L."/>
        </authorList>
    </citation>
    <scope>NUCLEOTIDE SEQUENCE [LARGE SCALE GENOMIC DNA]</scope>
    <source>
        <strain evidence="2 3">SW-109</strain>
    </source>
</reference>
<dbReference type="InterPro" id="IPR011990">
    <property type="entry name" value="TPR-like_helical_dom_sf"/>
</dbReference>
<protein>
    <submittedName>
        <fullName evidence="2">Tetratricopeptide repeat protein</fullName>
    </submittedName>
</protein>
<dbReference type="AlphaFoldDB" id="A0A6I4V0W5"/>
<evidence type="ECO:0000313" key="2">
    <source>
        <dbReference type="EMBL" id="MXP46901.1"/>
    </source>
</evidence>
<evidence type="ECO:0000256" key="1">
    <source>
        <dbReference type="SAM" id="Phobius"/>
    </source>
</evidence>
<dbReference type="Pfam" id="PF13432">
    <property type="entry name" value="TPR_16"/>
    <property type="match status" value="1"/>
</dbReference>
<proteinExistence type="predicted"/>
<dbReference type="EMBL" id="WTYP01000001">
    <property type="protein sequence ID" value="MXP46901.1"/>
    <property type="molecule type" value="Genomic_DNA"/>
</dbReference>
<evidence type="ECO:0000313" key="3">
    <source>
        <dbReference type="Proteomes" id="UP000471435"/>
    </source>
</evidence>
<feature type="transmembrane region" description="Helical" evidence="1">
    <location>
        <begin position="6"/>
        <end position="23"/>
    </location>
</feature>
<keyword evidence="1" id="KW-1133">Transmembrane helix</keyword>
<comment type="caution">
    <text evidence="2">The sequence shown here is derived from an EMBL/GenBank/DDBJ whole genome shotgun (WGS) entry which is preliminary data.</text>
</comment>
<feature type="transmembrane region" description="Helical" evidence="1">
    <location>
        <begin position="30"/>
        <end position="51"/>
    </location>
</feature>
<keyword evidence="3" id="KW-1185">Reference proteome</keyword>
<dbReference type="Gene3D" id="1.25.40.10">
    <property type="entry name" value="Tetratricopeptide repeat domain"/>
    <property type="match status" value="1"/>
</dbReference>
<dbReference type="Proteomes" id="UP000471435">
    <property type="component" value="Unassembled WGS sequence"/>
</dbReference>
<gene>
    <name evidence="2" type="ORF">GRI43_05790</name>
</gene>
<sequence>MSWLPIIALGVAAFILAAFVFRLPKGGWTLFGAALLFGLAGYALQGFPGYAGAPKSAQPDASEGNEILIEARREFYGPQSTPSRFVTVADAFARKGQYEDAANMLGNAVTENPVDAEAWTAMGNALVEHAEGSLTPAALYAYSRAERADPGNPAPTYFLGIGFLRAGQPGRTRDLWLNLLENSPEDAPWHADLELRLERLEALMTQMGQ</sequence>
<dbReference type="SUPFAM" id="SSF48452">
    <property type="entry name" value="TPR-like"/>
    <property type="match status" value="1"/>
</dbReference>
<keyword evidence="1" id="KW-0472">Membrane</keyword>
<accession>A0A6I4V0W5</accession>
<keyword evidence="1" id="KW-0812">Transmembrane</keyword>
<name>A0A6I4V0W5_9SPHN</name>